<protein>
    <recommendedName>
        <fullName evidence="6">Cytochrome c domain-containing protein</fullName>
    </recommendedName>
</protein>
<feature type="domain" description="Cytochrome c" evidence="6">
    <location>
        <begin position="345"/>
        <end position="517"/>
    </location>
</feature>
<name>A0A3R8S310_9BURK</name>
<feature type="signal peptide" evidence="5">
    <location>
        <begin position="1"/>
        <end position="30"/>
    </location>
</feature>
<dbReference type="RefSeq" id="WP_125242697.1">
    <property type="nucleotide sequence ID" value="NZ_RSED01000005.1"/>
</dbReference>
<dbReference type="InterPro" id="IPR013783">
    <property type="entry name" value="Ig-like_fold"/>
</dbReference>
<evidence type="ECO:0000256" key="5">
    <source>
        <dbReference type="SAM" id="SignalP"/>
    </source>
</evidence>
<dbReference type="GO" id="GO:0046872">
    <property type="term" value="F:metal ion binding"/>
    <property type="evidence" value="ECO:0007669"/>
    <property type="project" value="UniProtKB-KW"/>
</dbReference>
<comment type="caution">
    <text evidence="7">The sequence shown here is derived from an EMBL/GenBank/DDBJ whole genome shotgun (WGS) entry which is preliminary data.</text>
</comment>
<evidence type="ECO:0000256" key="2">
    <source>
        <dbReference type="ARBA" id="ARBA00022723"/>
    </source>
</evidence>
<accession>A0A3R8S310</accession>
<evidence type="ECO:0000256" key="1">
    <source>
        <dbReference type="ARBA" id="ARBA00022617"/>
    </source>
</evidence>
<keyword evidence="3 4" id="KW-0408">Iron</keyword>
<dbReference type="Gene3D" id="2.60.40.10">
    <property type="entry name" value="Immunoglobulins"/>
    <property type="match status" value="1"/>
</dbReference>
<dbReference type="OrthoDB" id="333274at2"/>
<keyword evidence="2 4" id="KW-0479">Metal-binding</keyword>
<dbReference type="EMBL" id="RSED01000005">
    <property type="protein sequence ID" value="RRS04879.1"/>
    <property type="molecule type" value="Genomic_DNA"/>
</dbReference>
<evidence type="ECO:0000259" key="6">
    <source>
        <dbReference type="PROSITE" id="PS51007"/>
    </source>
</evidence>
<dbReference type="PROSITE" id="PS51007">
    <property type="entry name" value="CYTC"/>
    <property type="match status" value="2"/>
</dbReference>
<keyword evidence="1 4" id="KW-0349">Heme</keyword>
<dbReference type="Proteomes" id="UP000269265">
    <property type="component" value="Unassembled WGS sequence"/>
</dbReference>
<evidence type="ECO:0000256" key="4">
    <source>
        <dbReference type="PROSITE-ProRule" id="PRU00433"/>
    </source>
</evidence>
<evidence type="ECO:0000313" key="8">
    <source>
        <dbReference type="Proteomes" id="UP000269265"/>
    </source>
</evidence>
<organism evidence="7 8">
    <name type="scientific">Aquabacterium soli</name>
    <dbReference type="NCBI Taxonomy" id="2493092"/>
    <lineage>
        <taxon>Bacteria</taxon>
        <taxon>Pseudomonadati</taxon>
        <taxon>Pseudomonadota</taxon>
        <taxon>Betaproteobacteria</taxon>
        <taxon>Burkholderiales</taxon>
        <taxon>Aquabacterium</taxon>
    </lineage>
</organism>
<dbReference type="InterPro" id="IPR036909">
    <property type="entry name" value="Cyt_c-like_dom_sf"/>
</dbReference>
<dbReference type="GO" id="GO:0020037">
    <property type="term" value="F:heme binding"/>
    <property type="evidence" value="ECO:0007669"/>
    <property type="project" value="InterPro"/>
</dbReference>
<dbReference type="GO" id="GO:0009055">
    <property type="term" value="F:electron transfer activity"/>
    <property type="evidence" value="ECO:0007669"/>
    <property type="project" value="InterPro"/>
</dbReference>
<evidence type="ECO:0000313" key="7">
    <source>
        <dbReference type="EMBL" id="RRS04879.1"/>
    </source>
</evidence>
<evidence type="ECO:0000256" key="3">
    <source>
        <dbReference type="ARBA" id="ARBA00023004"/>
    </source>
</evidence>
<keyword evidence="5" id="KW-0732">Signal</keyword>
<gene>
    <name evidence="7" type="ORF">EIP75_07855</name>
</gene>
<feature type="domain" description="Cytochrome c" evidence="6">
    <location>
        <begin position="564"/>
        <end position="775"/>
    </location>
</feature>
<dbReference type="SUPFAM" id="SSF46626">
    <property type="entry name" value="Cytochrome c"/>
    <property type="match status" value="1"/>
</dbReference>
<sequence>MTTIPLATPARHLPRLGLLALAVQALCAHAAPNFPDQEVVCSFNGAREQQRAASAQNFAQPVVQQMLVNGALVWTAGSNATPTLKPGDTVTLKGSGFGAGTDIDFSKIMVGNSRVLETDLTMYEQKLDILASANYETGKVTSQWPKDVLAWSDSQVEFRVPAHASKGPLKLQVQKRTGYHLSLRKPGQPHNVIDAQLQRLEAPANPNCDIVSTLTDDTRAIAPINVNVNNASFAEMVKLGRQIFWSYDYGLGVAHKFKSLDWDKIFSGKAIDPYTRKAADPTLLFGAHKTVAGQVPDEAIADVSFDPYPQESPIPGFLLVDKQLTAGKTSNSGWVGYRYAESSHPLLGRGKWIGFNCASCHGYKISYGKGSGSITKVFPGLPNPLWTQRWTVLGDKTTDTTATFAYIVDNEPGPSWSTGTKKVDKTPLLYLMPGGATESTLTRKAGEGTQYDNDYVFAPMVIPNVTNHLPIRRSLSHTESYVGFEGSYVHAQEPEGAMGSMDQKSLKALTAYMSVLDQDDDDLRNVGLFRWLKANGKLSQTGSSATTEGAFVQKTWQQYPRVAGAVAQGKAAFDQACASCHSDKLGANTNEKMMPLSEVGRFFAPSDFQYKQQSIRVTFLRNLYWVQSRGLLTDGHVRNLEDLVSPARCTEGSALYNQYYTLHAPARPALGSPDQPAVFPDLNRKGDVFRVYKAKKKNIFDTTSDARNLFVERHKYFVSVPWDTGHYYWDYQKLRREFGPEIGAPGPIGLPASPHPWCAKSSNDVSNLVQYLLTL</sequence>
<keyword evidence="8" id="KW-1185">Reference proteome</keyword>
<dbReference type="InterPro" id="IPR009056">
    <property type="entry name" value="Cyt_c-like_dom"/>
</dbReference>
<reference evidence="7 8" key="1">
    <citation type="submission" date="2018-12" db="EMBL/GenBank/DDBJ databases">
        <title>The whole draft genome of Aquabacterium sp. SJQ9.</title>
        <authorList>
            <person name="Sun L."/>
            <person name="Gao X."/>
            <person name="Chen W."/>
            <person name="Huang K."/>
        </authorList>
    </citation>
    <scope>NUCLEOTIDE SEQUENCE [LARGE SCALE GENOMIC DNA]</scope>
    <source>
        <strain evidence="7 8">SJQ9</strain>
    </source>
</reference>
<proteinExistence type="predicted"/>
<dbReference type="AlphaFoldDB" id="A0A3R8S310"/>
<feature type="chain" id="PRO_5018637799" description="Cytochrome c domain-containing protein" evidence="5">
    <location>
        <begin position="31"/>
        <end position="775"/>
    </location>
</feature>